<dbReference type="STRING" id="370526.SAMN04489835_3021"/>
<dbReference type="PANTHER" id="PTHR20935">
    <property type="entry name" value="PHOSPHOGLYCERATE MUTASE-RELATED"/>
    <property type="match status" value="1"/>
</dbReference>
<dbReference type="Pfam" id="PF00300">
    <property type="entry name" value="His_Phos_1"/>
    <property type="match status" value="1"/>
</dbReference>
<dbReference type="OrthoDB" id="9810154at2"/>
<evidence type="ECO:0000313" key="3">
    <source>
        <dbReference type="Proteomes" id="UP000182915"/>
    </source>
</evidence>
<dbReference type="AlphaFoldDB" id="A0A1H6K4V2"/>
<dbReference type="Gene3D" id="3.40.50.1240">
    <property type="entry name" value="Phosphoglycerate mutase-like"/>
    <property type="match status" value="1"/>
</dbReference>
<dbReference type="Proteomes" id="UP000182915">
    <property type="component" value="Chromosome I"/>
</dbReference>
<accession>A0A1H6K4V2</accession>
<proteinExistence type="predicted"/>
<dbReference type="SMART" id="SM00855">
    <property type="entry name" value="PGAM"/>
    <property type="match status" value="1"/>
</dbReference>
<name>A0A1H6K4V2_MYCRU</name>
<dbReference type="PANTHER" id="PTHR20935:SF1">
    <property type="entry name" value="SLL1549 PROTEIN"/>
    <property type="match status" value="1"/>
</dbReference>
<evidence type="ECO:0000256" key="1">
    <source>
        <dbReference type="ARBA" id="ARBA00022801"/>
    </source>
</evidence>
<dbReference type="GO" id="GO:0016787">
    <property type="term" value="F:hydrolase activity"/>
    <property type="evidence" value="ECO:0007669"/>
    <property type="project" value="UniProtKB-KW"/>
</dbReference>
<keyword evidence="3" id="KW-1185">Reference proteome</keyword>
<reference evidence="3" key="1">
    <citation type="submission" date="2016-10" db="EMBL/GenBank/DDBJ databases">
        <authorList>
            <person name="Varghese N."/>
            <person name="Submissions S."/>
        </authorList>
    </citation>
    <scope>NUCLEOTIDE SEQUENCE [LARGE SCALE GENOMIC DNA]</scope>
    <source>
        <strain evidence="3">DSM 45405</strain>
    </source>
</reference>
<dbReference type="EMBL" id="LT629971">
    <property type="protein sequence ID" value="SEH70055.1"/>
    <property type="molecule type" value="Genomic_DNA"/>
</dbReference>
<gene>
    <name evidence="2" type="ORF">SAMN04489835_3021</name>
</gene>
<dbReference type="InterPro" id="IPR013078">
    <property type="entry name" value="His_Pase_superF_clade-1"/>
</dbReference>
<protein>
    <submittedName>
        <fullName evidence="2">Phosphohistidine phosphatase</fullName>
    </submittedName>
</protein>
<organism evidence="2 3">
    <name type="scientific">Mycolicibacterium rutilum</name>
    <name type="common">Mycobacterium rutilum</name>
    <dbReference type="NCBI Taxonomy" id="370526"/>
    <lineage>
        <taxon>Bacteria</taxon>
        <taxon>Bacillati</taxon>
        <taxon>Actinomycetota</taxon>
        <taxon>Actinomycetes</taxon>
        <taxon>Mycobacteriales</taxon>
        <taxon>Mycobacteriaceae</taxon>
        <taxon>Mycolicibacterium</taxon>
    </lineage>
</organism>
<dbReference type="InterPro" id="IPR051021">
    <property type="entry name" value="Mito_Ser/Thr_phosphatase"/>
</dbReference>
<dbReference type="RefSeq" id="WP_083407832.1">
    <property type="nucleotide sequence ID" value="NZ_LT629971.1"/>
</dbReference>
<dbReference type="InterPro" id="IPR029033">
    <property type="entry name" value="His_PPase_superfam"/>
</dbReference>
<sequence>MSERTLLLLRHAKSDYPTGVADHDRPLAPRGVREAGLAGDWLRAHIPQIDAVLCSTATRTRETLARTRVAAPVAYLDRLYDAAPGTVIDEINGAQRHFDGDVRTLLVIGHEPAMSAVALGLATAEHSNSVAAEDISMKFPTSAIAVLRADTPWESWALDGAALVAFHVAR</sequence>
<dbReference type="SUPFAM" id="SSF53254">
    <property type="entry name" value="Phosphoglycerate mutase-like"/>
    <property type="match status" value="1"/>
</dbReference>
<evidence type="ECO:0000313" key="2">
    <source>
        <dbReference type="EMBL" id="SEH70055.1"/>
    </source>
</evidence>
<dbReference type="CDD" id="cd07067">
    <property type="entry name" value="HP_PGM_like"/>
    <property type="match status" value="1"/>
</dbReference>
<keyword evidence="1" id="KW-0378">Hydrolase</keyword>